<protein>
    <submittedName>
        <fullName evidence="2">Carboxyvinyl-carboxyphosphonate phosphorylmutase</fullName>
    </submittedName>
</protein>
<feature type="compositionally biased region" description="Basic residues" evidence="1">
    <location>
        <begin position="1233"/>
        <end position="1251"/>
    </location>
</feature>
<organism evidence="2 3">
    <name type="scientific">Symbiodinium microadriaticum</name>
    <name type="common">Dinoflagellate</name>
    <name type="synonym">Zooxanthella microadriatica</name>
    <dbReference type="NCBI Taxonomy" id="2951"/>
    <lineage>
        <taxon>Eukaryota</taxon>
        <taxon>Sar</taxon>
        <taxon>Alveolata</taxon>
        <taxon>Dinophyceae</taxon>
        <taxon>Suessiales</taxon>
        <taxon>Symbiodiniaceae</taxon>
        <taxon>Symbiodinium</taxon>
    </lineage>
</organism>
<dbReference type="Pfam" id="PF13714">
    <property type="entry name" value="PEP_mutase"/>
    <property type="match status" value="1"/>
</dbReference>
<dbReference type="SUPFAM" id="SSF51621">
    <property type="entry name" value="Phosphoenolpyruvate/pyruvate domain"/>
    <property type="match status" value="1"/>
</dbReference>
<sequence>MQAAGFVAVLASALLYGSYFVPAKKYDIHDGLVFQWYQCSGIMLAGLMCAAVRNVWSDDFRSSGFYVAPEGLISGFLFVIGNIVATFSVKACGLGNYYTVHEFTNLGITFVIGVYGKYMGVNATPPREVGVAAIGFLFVLIGMMPVMFMEKDVPNIPSRKASPKAAVDKTELQSHPTPSPSLGEKALPSNRESAGMSPATRLRELLAEARRDGRCELIPACHDALSAVLIQRAGFPICFMSGFAVSATQLAYPDVGLISYAEQVQVGSNICAAVGSGMCVIGDGDTGFGGSGNVRRTIRGYAAAGFAGITIEDQCYPKRCAYAKGLAVIEREEACQRLAAALAAREELRKEGQDLVIIGRTDCRHAASNGGFEEALARCRAFADLGADVVYAEGLSDKAEMLRLNSELRVPTMLAQVETPDVQLVGVKEAGQLGFALSLMGLTVLNVAMSAMKRCLREMREGRHPEEQSRLPFAELYREVGFEEHYAWEERFQGQLGRARLPKAKQTVLPLTDSKRSLTELFEEAKATIPENVEGEVGRNDSNDGVQRRSLADRITRPAKLLIPDFRISNGSPANMAATSMLARARARLRRQQSRPAKRKAAPSARKPQKRVSRGAKRASSRKPAPQREDPDESDEESTDDEDSDDDELEKWEERLMKLEGATTKELDPKARQAPHLVTKARPVPYQLVIPTYQRWMPVCQMSNKKRFKGCKSAFILVHTLAMLSRQRIPKHRVTLFVANETERKNYRDALVGSEWENVRIELSVKGNKESRNFIMKFFPAGTYVVSIDDDVERISWKIREGMTPCVLRTLPPGSLEKVIFDAYRQMKAHKAYLWGVSTSQNARHMKVYGLSKRNGLVNGYLNGYISRPKCKGLFRTLTDATEDSEFAVRHYAKDGVVLRYRMYAGITSPYLNRGGLQKKFEASGERITAEQRGEARKKEERWGAMELHKMFPQLVGPPKKRRDKKTMEVNFHSMGYPPGEGGKRKRIAPRFMDADLIRYRPENPKLWGCHAYKLYESYKRSKTLREAVRLGARPIDLAHDYNWGFLTVRRLSLNLPWEVEIKERPPPAQRVGFKWAQKPRKKEEEIFHKIDDSICRVRIKDMSLGHQGLTLPKKTLIPLARRVPQHFRKLELNDLTKEDGPLSSVPMVVLRSLLRWISTGSLRYLRKNTKAVHTSLKALGFTQMAKKVKQREAADMKLAEDKDLSSTRSLGRMARAAASKRRLQKQSPSKRSVQKRIMKIKSAPRSRSRK</sequence>
<dbReference type="OrthoDB" id="441616at2759"/>
<evidence type="ECO:0000313" key="2">
    <source>
        <dbReference type="EMBL" id="OLQ09360.1"/>
    </source>
</evidence>
<reference evidence="2 3" key="1">
    <citation type="submission" date="2016-02" db="EMBL/GenBank/DDBJ databases">
        <title>Genome analysis of coral dinoflagellate symbionts highlights evolutionary adaptations to a symbiotic lifestyle.</title>
        <authorList>
            <person name="Aranda M."/>
            <person name="Li Y."/>
            <person name="Liew Y.J."/>
            <person name="Baumgarten S."/>
            <person name="Simakov O."/>
            <person name="Wilson M."/>
            <person name="Piel J."/>
            <person name="Ashoor H."/>
            <person name="Bougouffa S."/>
            <person name="Bajic V.B."/>
            <person name="Ryu T."/>
            <person name="Ravasi T."/>
            <person name="Bayer T."/>
            <person name="Micklem G."/>
            <person name="Kim H."/>
            <person name="Bhak J."/>
            <person name="Lajeunesse T.C."/>
            <person name="Voolstra C.R."/>
        </authorList>
    </citation>
    <scope>NUCLEOTIDE SEQUENCE [LARGE SCALE GENOMIC DNA]</scope>
    <source>
        <strain evidence="2 3">CCMP2467</strain>
    </source>
</reference>
<dbReference type="InterPro" id="IPR012435">
    <property type="entry name" value="TMEM144"/>
</dbReference>
<dbReference type="Gene3D" id="3.20.20.60">
    <property type="entry name" value="Phosphoenolpyruvate-binding domains"/>
    <property type="match status" value="1"/>
</dbReference>
<evidence type="ECO:0000313" key="3">
    <source>
        <dbReference type="Proteomes" id="UP000186817"/>
    </source>
</evidence>
<proteinExistence type="predicted"/>
<gene>
    <name evidence="2" type="primary">bcpA</name>
    <name evidence="2" type="ORF">AK812_SmicGene7057</name>
</gene>
<feature type="region of interest" description="Disordered" evidence="1">
    <location>
        <begin position="584"/>
        <end position="649"/>
    </location>
</feature>
<dbReference type="AlphaFoldDB" id="A0A1Q9EPL6"/>
<feature type="compositionally biased region" description="Acidic residues" evidence="1">
    <location>
        <begin position="630"/>
        <end position="649"/>
    </location>
</feature>
<dbReference type="PANTHER" id="PTHR42905:SF2">
    <property type="entry name" value="PHOSPHOENOLPYRUVATE CARBOXYLASE FAMILY PROTEIN"/>
    <property type="match status" value="1"/>
</dbReference>
<dbReference type="Proteomes" id="UP000186817">
    <property type="component" value="Unassembled WGS sequence"/>
</dbReference>
<dbReference type="Pfam" id="PF07857">
    <property type="entry name" value="TMEM144"/>
    <property type="match status" value="1"/>
</dbReference>
<dbReference type="EMBL" id="LSRX01000098">
    <property type="protein sequence ID" value="OLQ09360.1"/>
    <property type="molecule type" value="Genomic_DNA"/>
</dbReference>
<dbReference type="PANTHER" id="PTHR42905">
    <property type="entry name" value="PHOSPHOENOLPYRUVATE CARBOXYLASE"/>
    <property type="match status" value="1"/>
</dbReference>
<comment type="caution">
    <text evidence="2">The sequence shown here is derived from an EMBL/GenBank/DDBJ whole genome shotgun (WGS) entry which is preliminary data.</text>
</comment>
<evidence type="ECO:0000256" key="1">
    <source>
        <dbReference type="SAM" id="MobiDB-lite"/>
    </source>
</evidence>
<accession>A0A1Q9EPL6</accession>
<feature type="region of interest" description="Disordered" evidence="1">
    <location>
        <begin position="164"/>
        <end position="197"/>
    </location>
</feature>
<keyword evidence="3" id="KW-1185">Reference proteome</keyword>
<dbReference type="InterPro" id="IPR040442">
    <property type="entry name" value="Pyrv_kinase-like_dom_sf"/>
</dbReference>
<feature type="compositionally biased region" description="Basic residues" evidence="1">
    <location>
        <begin position="585"/>
        <end position="621"/>
    </location>
</feature>
<feature type="region of interest" description="Disordered" evidence="1">
    <location>
        <begin position="1200"/>
        <end position="1251"/>
    </location>
</feature>
<dbReference type="InterPro" id="IPR015813">
    <property type="entry name" value="Pyrv/PenolPyrv_kinase-like_dom"/>
</dbReference>
<dbReference type="CDD" id="cd00377">
    <property type="entry name" value="ICL_PEPM"/>
    <property type="match status" value="1"/>
</dbReference>
<dbReference type="InterPro" id="IPR039556">
    <property type="entry name" value="ICL/PEPM"/>
</dbReference>
<name>A0A1Q9EPL6_SYMMI</name>
<dbReference type="GO" id="GO:0003824">
    <property type="term" value="F:catalytic activity"/>
    <property type="evidence" value="ECO:0007669"/>
    <property type="project" value="InterPro"/>
</dbReference>
<feature type="compositionally biased region" description="Basic and acidic residues" evidence="1">
    <location>
        <begin position="536"/>
        <end position="552"/>
    </location>
</feature>
<feature type="region of interest" description="Disordered" evidence="1">
    <location>
        <begin position="532"/>
        <end position="552"/>
    </location>
</feature>